<evidence type="ECO:0000256" key="1">
    <source>
        <dbReference type="SAM" id="Phobius"/>
    </source>
</evidence>
<dbReference type="EMBL" id="CAJGYM010000006">
    <property type="protein sequence ID" value="CAD6187226.1"/>
    <property type="molecule type" value="Genomic_DNA"/>
</dbReference>
<name>A0A8S1GU76_9PELO</name>
<accession>A0A8S1GU76</accession>
<reference evidence="2" key="1">
    <citation type="submission" date="2020-10" db="EMBL/GenBank/DDBJ databases">
        <authorList>
            <person name="Kikuchi T."/>
        </authorList>
    </citation>
    <scope>NUCLEOTIDE SEQUENCE</scope>
    <source>
        <strain evidence="2">NKZ352</strain>
    </source>
</reference>
<keyword evidence="1" id="KW-0812">Transmembrane</keyword>
<protein>
    <submittedName>
        <fullName evidence="2">Uncharacterized protein</fullName>
    </submittedName>
</protein>
<gene>
    <name evidence="2" type="ORF">CAUJ_LOCUS3145</name>
</gene>
<sequence>MLIFSAIVFQRIFSMFQSDIWNLVPISFHHPVFYIATSLFTLQVIVSVSAIIATLCAEPSVLKLSWAMTVVLLFADFIMIFPLAAHLNSAYMLFAPYYSMMAEELSSNCWFWDYFNHKLHCCPPQLIVQTCLDSNFTKLDGPCVNVSNELECVNPIRHWMQRHIDLASFIIYFILVPLKMLIACAVQGDMRRFFFETEIRKASLDDLESGEEETNVDFPLATAAAPELLPKPMAELAVQHVSTTDTAIGTEKPEKFLKLTPRVEFII</sequence>
<evidence type="ECO:0000313" key="2">
    <source>
        <dbReference type="EMBL" id="CAD6187226.1"/>
    </source>
</evidence>
<dbReference type="Proteomes" id="UP000835052">
    <property type="component" value="Unassembled WGS sequence"/>
</dbReference>
<proteinExistence type="predicted"/>
<keyword evidence="1" id="KW-1133">Transmembrane helix</keyword>
<keyword evidence="1" id="KW-0472">Membrane</keyword>
<feature type="transmembrane region" description="Helical" evidence="1">
    <location>
        <begin position="32"/>
        <end position="57"/>
    </location>
</feature>
<feature type="transmembrane region" description="Helical" evidence="1">
    <location>
        <begin position="166"/>
        <end position="186"/>
    </location>
</feature>
<comment type="caution">
    <text evidence="2">The sequence shown here is derived from an EMBL/GenBank/DDBJ whole genome shotgun (WGS) entry which is preliminary data.</text>
</comment>
<dbReference type="AlphaFoldDB" id="A0A8S1GU76"/>
<feature type="transmembrane region" description="Helical" evidence="1">
    <location>
        <begin position="64"/>
        <end position="85"/>
    </location>
</feature>
<evidence type="ECO:0000313" key="3">
    <source>
        <dbReference type="Proteomes" id="UP000835052"/>
    </source>
</evidence>
<keyword evidence="3" id="KW-1185">Reference proteome</keyword>
<organism evidence="2 3">
    <name type="scientific">Caenorhabditis auriculariae</name>
    <dbReference type="NCBI Taxonomy" id="2777116"/>
    <lineage>
        <taxon>Eukaryota</taxon>
        <taxon>Metazoa</taxon>
        <taxon>Ecdysozoa</taxon>
        <taxon>Nematoda</taxon>
        <taxon>Chromadorea</taxon>
        <taxon>Rhabditida</taxon>
        <taxon>Rhabditina</taxon>
        <taxon>Rhabditomorpha</taxon>
        <taxon>Rhabditoidea</taxon>
        <taxon>Rhabditidae</taxon>
        <taxon>Peloderinae</taxon>
        <taxon>Caenorhabditis</taxon>
    </lineage>
</organism>